<comment type="caution">
    <text evidence="1">The sequence shown here is derived from an EMBL/GenBank/DDBJ whole genome shotgun (WGS) entry which is preliminary data.</text>
</comment>
<reference evidence="1 2" key="1">
    <citation type="submission" date="2021-01" db="EMBL/GenBank/DDBJ databases">
        <title>Genomic Encyclopedia of Type Strains, Phase IV (KMG-IV): sequencing the most valuable type-strain genomes for metagenomic binning, comparative biology and taxonomic classification.</title>
        <authorList>
            <person name="Goeker M."/>
        </authorList>
    </citation>
    <scope>NUCLEOTIDE SEQUENCE [LARGE SCALE GENOMIC DNA]</scope>
    <source>
        <strain evidence="1 2">DSM 27382</strain>
    </source>
</reference>
<keyword evidence="2" id="KW-1185">Reference proteome</keyword>
<dbReference type="EMBL" id="JAFBEH010000036">
    <property type="protein sequence ID" value="MBM7643315.1"/>
    <property type="molecule type" value="Genomic_DNA"/>
</dbReference>
<proteinExistence type="predicted"/>
<accession>A0ABS2PUF2</accession>
<name>A0ABS2PUF2_9STRE</name>
<sequence length="162" mass="19133">MTNQVKQLLDTSSRCAISFSNIDSFPLKFQEHLWSLLCYLRDKDIKWTNGELATSDSMVSTILYTIENYQLIAHRLGTVTPALTEIALQFETTERYNGKKWDEEEEDFYEDYETFYAFTWLREVPEDAVPFEDYATDFPKFYLPAEPEEKLDLSALTMKFKR</sequence>
<dbReference type="Proteomes" id="UP000697472">
    <property type="component" value="Unassembled WGS sequence"/>
</dbReference>
<evidence type="ECO:0000313" key="2">
    <source>
        <dbReference type="Proteomes" id="UP000697472"/>
    </source>
</evidence>
<evidence type="ECO:0000313" key="1">
    <source>
        <dbReference type="EMBL" id="MBM7643315.1"/>
    </source>
</evidence>
<dbReference type="RefSeq" id="WP_205010176.1">
    <property type="nucleotide sequence ID" value="NZ_JAFBEH010000036.1"/>
</dbReference>
<organism evidence="1 2">
    <name type="scientific">Streptococcus loxodontisalivarius</name>
    <dbReference type="NCBI Taxonomy" id="1349415"/>
    <lineage>
        <taxon>Bacteria</taxon>
        <taxon>Bacillati</taxon>
        <taxon>Bacillota</taxon>
        <taxon>Bacilli</taxon>
        <taxon>Lactobacillales</taxon>
        <taxon>Streptococcaceae</taxon>
        <taxon>Streptococcus</taxon>
    </lineage>
</organism>
<gene>
    <name evidence="1" type="ORF">JOC28_001617</name>
</gene>
<protein>
    <submittedName>
        <fullName evidence="1">Uncharacterized protein</fullName>
    </submittedName>
</protein>